<sequence length="774" mass="84546">MNKPPISIQYSTTTDANAALNEGRANIELSKQPSQFTARNVQVKPGSLQMEVEIDGRWQTIRLATKEANHPTLRLNEAQITLSDNGKSLTIKSADQVINIKAANELLSLLTLLKGGAAESNLSTQAKVTKGNNPQLLLEKIGIKLALDPSLAKILSEEHKLVAQLQASENKVQLKLFNGFADQLFNSVLSKQKVTEQLASLGKSPLILVDKHAIQIKFSTTQKPLSVSIGNLASQPQAGPVQWQSAKLQSNIQGVQITTLSEQFQIDLKQSIKGKFDQVSQFVAPQKTTDSLQTAYTLNYAKPTFSITLQDIKKAVEQAINQWLSKPFKQVSSSHNSQITSPPNAIQSLSKYSDTPLMLQRIETQNLPPIVKLIAQLKSVLPSSRIDNLNASRSTNHPQSKSGVVDSQVSLPQANAQGLVKSVDKSIQAAVVNQAANNNLAATDKLLPNLVQTNNSFKASLPIERALLEPLLKLMNKTAVNTPKLSNTQILSEKITQLSQYKHPQSVDMTKLVHQAFSRMIDANNVSGNLIASELNSMVPGLISANSAITPNAVASSFTQALDKLLMTLLAAPKAIATSSKVEGNDQTQRLTALLDTLLPNAKSVSAKQLLPHLQQLNNNLVGELAQLQNSFTSSVQLTQTSAQKVDSETQLLLNLLMPMKVPPECKQTELQIGNYKKPAKAKMPEKTVWFVRLNFDYAHIGKLSAHAELMDKALECEIIGNSEQVCDLAKPHLDALRRKLCAHGLQVNEIVLTEDAEQQYAFYDQHAIVNIKV</sequence>
<dbReference type="AlphaFoldDB" id="A0A849VGJ3"/>
<evidence type="ECO:0000256" key="1">
    <source>
        <dbReference type="SAM" id="MobiDB-lite"/>
    </source>
</evidence>
<name>A0A849VGJ3_9GAMM</name>
<accession>A0A849VGJ3</accession>
<evidence type="ECO:0000313" key="3">
    <source>
        <dbReference type="Proteomes" id="UP000586305"/>
    </source>
</evidence>
<protein>
    <recommendedName>
        <fullName evidence="4">Flagellar hook-length control protein FliK</fullName>
    </recommendedName>
</protein>
<proteinExistence type="predicted"/>
<evidence type="ECO:0008006" key="4">
    <source>
        <dbReference type="Google" id="ProtNLM"/>
    </source>
</evidence>
<comment type="caution">
    <text evidence="2">The sequence shown here is derived from an EMBL/GenBank/DDBJ whole genome shotgun (WGS) entry which is preliminary data.</text>
</comment>
<organism evidence="2 3">
    <name type="scientific">Pseudoalteromonas caenipelagi</name>
    <dbReference type="NCBI Taxonomy" id="2726988"/>
    <lineage>
        <taxon>Bacteria</taxon>
        <taxon>Pseudomonadati</taxon>
        <taxon>Pseudomonadota</taxon>
        <taxon>Gammaproteobacteria</taxon>
        <taxon>Alteromonadales</taxon>
        <taxon>Pseudoalteromonadaceae</taxon>
        <taxon>Pseudoalteromonas</taxon>
    </lineage>
</organism>
<dbReference type="Proteomes" id="UP000586305">
    <property type="component" value="Unassembled WGS sequence"/>
</dbReference>
<evidence type="ECO:0000313" key="2">
    <source>
        <dbReference type="EMBL" id="NOU50827.1"/>
    </source>
</evidence>
<dbReference type="EMBL" id="JABBPG010000003">
    <property type="protein sequence ID" value="NOU50827.1"/>
    <property type="molecule type" value="Genomic_DNA"/>
</dbReference>
<dbReference type="RefSeq" id="WP_171625901.1">
    <property type="nucleotide sequence ID" value="NZ_JABBPG010000003.1"/>
</dbReference>
<feature type="region of interest" description="Disordered" evidence="1">
    <location>
        <begin position="388"/>
        <end position="407"/>
    </location>
</feature>
<reference evidence="2 3" key="1">
    <citation type="submission" date="2020-04" db="EMBL/GenBank/DDBJ databases">
        <title>Pseudoalteromonas caenipelagi sp. nov., isolated from a tidal flat.</title>
        <authorList>
            <person name="Park S."/>
            <person name="Yoon J.-H."/>
        </authorList>
    </citation>
    <scope>NUCLEOTIDE SEQUENCE [LARGE SCALE GENOMIC DNA]</scope>
    <source>
        <strain evidence="2 3">JBTF-M23</strain>
    </source>
</reference>
<keyword evidence="3" id="KW-1185">Reference proteome</keyword>
<gene>
    <name evidence="2" type="ORF">HG263_09810</name>
</gene>